<dbReference type="InterPro" id="IPR029058">
    <property type="entry name" value="AB_hydrolase_fold"/>
</dbReference>
<name>A0AAV3U2D6_9ALTE</name>
<comment type="caution">
    <text evidence="4">The sequence shown here is derived from an EMBL/GenBank/DDBJ whole genome shotgun (WGS) entry which is preliminary data.</text>
</comment>
<sequence>MAENYLPAIEVETGENITASVIWLHGLGASGHDFEPIVPHLGFAKQQGVRFVFPHAPQRPVTINNGVTMPAWYDILSMSLEREVDSAQLRQSAEQTIALVEREIARGVPSERIVLAGFSQGGAVVYEAALSFSKPLAGLMVLSSYFATADSIDIAEANKSIPILVCHGTHDPVVPEQLGQQAVAHLKQAGYSTDYKTYPMDHSVSMPQIQDISTWLGSVLPA</sequence>
<dbReference type="Pfam" id="PF02230">
    <property type="entry name" value="Abhydrolase_2"/>
    <property type="match status" value="1"/>
</dbReference>
<evidence type="ECO:0000313" key="4">
    <source>
        <dbReference type="EMBL" id="GAA4943038.1"/>
    </source>
</evidence>
<evidence type="ECO:0000259" key="3">
    <source>
        <dbReference type="Pfam" id="PF02230"/>
    </source>
</evidence>
<protein>
    <submittedName>
        <fullName evidence="4">Phospholipase/carboxylesterase</fullName>
    </submittedName>
</protein>
<dbReference type="InterPro" id="IPR003140">
    <property type="entry name" value="PLipase/COase/thioEstase"/>
</dbReference>
<dbReference type="PANTHER" id="PTHR10655">
    <property type="entry name" value="LYSOPHOSPHOLIPASE-RELATED"/>
    <property type="match status" value="1"/>
</dbReference>
<proteinExistence type="inferred from homology"/>
<evidence type="ECO:0000256" key="1">
    <source>
        <dbReference type="ARBA" id="ARBA00006499"/>
    </source>
</evidence>
<gene>
    <name evidence="4" type="ORF">GCM10025791_22120</name>
</gene>
<reference evidence="5" key="1">
    <citation type="journal article" date="2019" name="Int. J. Syst. Evol. Microbiol.">
        <title>The Global Catalogue of Microorganisms (GCM) 10K type strain sequencing project: providing services to taxonomists for standard genome sequencing and annotation.</title>
        <authorList>
            <consortium name="The Broad Institute Genomics Platform"/>
            <consortium name="The Broad Institute Genome Sequencing Center for Infectious Disease"/>
            <person name="Wu L."/>
            <person name="Ma J."/>
        </authorList>
    </citation>
    <scope>NUCLEOTIDE SEQUENCE [LARGE SCALE GENOMIC DNA]</scope>
    <source>
        <strain evidence="5">JCM 19134</strain>
    </source>
</reference>
<dbReference type="Proteomes" id="UP001409585">
    <property type="component" value="Unassembled WGS sequence"/>
</dbReference>
<keyword evidence="5" id="KW-1185">Reference proteome</keyword>
<dbReference type="RefSeq" id="WP_345421640.1">
    <property type="nucleotide sequence ID" value="NZ_AP031496.1"/>
</dbReference>
<comment type="similarity">
    <text evidence="1">Belongs to the AB hydrolase superfamily. AB hydrolase 2 family.</text>
</comment>
<dbReference type="Gene3D" id="3.40.50.1820">
    <property type="entry name" value="alpha/beta hydrolase"/>
    <property type="match status" value="1"/>
</dbReference>
<accession>A0AAV3U2D6</accession>
<evidence type="ECO:0000313" key="5">
    <source>
        <dbReference type="Proteomes" id="UP001409585"/>
    </source>
</evidence>
<dbReference type="PANTHER" id="PTHR10655:SF17">
    <property type="entry name" value="LYSOPHOSPHOLIPASE-LIKE PROTEIN 1"/>
    <property type="match status" value="1"/>
</dbReference>
<organism evidence="4 5">
    <name type="scientific">Halioxenophilus aromaticivorans</name>
    <dbReference type="NCBI Taxonomy" id="1306992"/>
    <lineage>
        <taxon>Bacteria</taxon>
        <taxon>Pseudomonadati</taxon>
        <taxon>Pseudomonadota</taxon>
        <taxon>Gammaproteobacteria</taxon>
        <taxon>Alteromonadales</taxon>
        <taxon>Alteromonadaceae</taxon>
        <taxon>Halioxenophilus</taxon>
    </lineage>
</organism>
<dbReference type="AlphaFoldDB" id="A0AAV3U2D6"/>
<dbReference type="SUPFAM" id="SSF53474">
    <property type="entry name" value="alpha/beta-Hydrolases"/>
    <property type="match status" value="1"/>
</dbReference>
<dbReference type="EMBL" id="BAABLX010000016">
    <property type="protein sequence ID" value="GAA4943038.1"/>
    <property type="molecule type" value="Genomic_DNA"/>
</dbReference>
<dbReference type="GO" id="GO:0016787">
    <property type="term" value="F:hydrolase activity"/>
    <property type="evidence" value="ECO:0007669"/>
    <property type="project" value="UniProtKB-KW"/>
</dbReference>
<evidence type="ECO:0000256" key="2">
    <source>
        <dbReference type="ARBA" id="ARBA00022801"/>
    </source>
</evidence>
<feature type="domain" description="Phospholipase/carboxylesterase/thioesterase" evidence="3">
    <location>
        <begin position="14"/>
        <end position="216"/>
    </location>
</feature>
<dbReference type="InterPro" id="IPR050565">
    <property type="entry name" value="LYPA1-2/EST-like"/>
</dbReference>
<keyword evidence="2" id="KW-0378">Hydrolase</keyword>